<accession>A0A0B1TSZ5</accession>
<reference evidence="1 2" key="1">
    <citation type="submission" date="2014-03" db="EMBL/GenBank/DDBJ databases">
        <title>Draft genome of the hookworm Oesophagostomum dentatum.</title>
        <authorList>
            <person name="Mitreva M."/>
        </authorList>
    </citation>
    <scope>NUCLEOTIDE SEQUENCE [LARGE SCALE GENOMIC DNA]</scope>
    <source>
        <strain evidence="1 2">OD-Hann</strain>
    </source>
</reference>
<organism evidence="1 2">
    <name type="scientific">Oesophagostomum dentatum</name>
    <name type="common">Nodular worm</name>
    <dbReference type="NCBI Taxonomy" id="61180"/>
    <lineage>
        <taxon>Eukaryota</taxon>
        <taxon>Metazoa</taxon>
        <taxon>Ecdysozoa</taxon>
        <taxon>Nematoda</taxon>
        <taxon>Chromadorea</taxon>
        <taxon>Rhabditida</taxon>
        <taxon>Rhabditina</taxon>
        <taxon>Rhabditomorpha</taxon>
        <taxon>Strongyloidea</taxon>
        <taxon>Strongylidae</taxon>
        <taxon>Oesophagostomum</taxon>
    </lineage>
</organism>
<protein>
    <submittedName>
        <fullName evidence="1">Uncharacterized protein</fullName>
    </submittedName>
</protein>
<dbReference type="EMBL" id="KN549255">
    <property type="protein sequence ID" value="KHJ98967.1"/>
    <property type="molecule type" value="Genomic_DNA"/>
</dbReference>
<keyword evidence="2" id="KW-1185">Reference proteome</keyword>
<proteinExistence type="predicted"/>
<sequence>MFAKLDKDLSRAAKIYGDGSFFARNFETYDAEVEELGKLNGAEARAQLQHYALRCHVSEKEKEQLYKRNRELSVSNLS</sequence>
<evidence type="ECO:0000313" key="2">
    <source>
        <dbReference type="Proteomes" id="UP000053660"/>
    </source>
</evidence>
<gene>
    <name evidence="1" type="ORF">OESDEN_01024</name>
</gene>
<evidence type="ECO:0000313" key="1">
    <source>
        <dbReference type="EMBL" id="KHJ98967.1"/>
    </source>
</evidence>
<dbReference type="AlphaFoldDB" id="A0A0B1TSZ5"/>
<dbReference type="OrthoDB" id="5862731at2759"/>
<name>A0A0B1TSZ5_OESDE</name>
<dbReference type="Proteomes" id="UP000053660">
    <property type="component" value="Unassembled WGS sequence"/>
</dbReference>